<name>X6MFS9_RETFI</name>
<sequence>MSLLQEQAGNEAKDDGLSEITNRNKVLQKMEEISQRVNDKGSARLKSNSVEIVNGQEKMSMQNNFGKTIAEHSRVSQDLAVEDETSLDFTLAIINNKKYYLSKKYLFKILETKYLFHSSINCSKLLFLFIILNFSSIFINLYYSSLFFFIIHFYYFLLICKLF</sequence>
<protein>
    <submittedName>
        <fullName evidence="2">Uncharacterized protein</fullName>
    </submittedName>
</protein>
<evidence type="ECO:0000313" key="3">
    <source>
        <dbReference type="Proteomes" id="UP000023152"/>
    </source>
</evidence>
<evidence type="ECO:0000313" key="2">
    <source>
        <dbReference type="EMBL" id="ETO12531.1"/>
    </source>
</evidence>
<gene>
    <name evidence="2" type="ORF">RFI_24846</name>
</gene>
<proteinExistence type="predicted"/>
<feature type="transmembrane region" description="Helical" evidence="1">
    <location>
        <begin position="141"/>
        <end position="160"/>
    </location>
</feature>
<organism evidence="2 3">
    <name type="scientific">Reticulomyxa filosa</name>
    <dbReference type="NCBI Taxonomy" id="46433"/>
    <lineage>
        <taxon>Eukaryota</taxon>
        <taxon>Sar</taxon>
        <taxon>Rhizaria</taxon>
        <taxon>Retaria</taxon>
        <taxon>Foraminifera</taxon>
        <taxon>Monothalamids</taxon>
        <taxon>Reticulomyxidae</taxon>
        <taxon>Reticulomyxa</taxon>
    </lineage>
</organism>
<dbReference type="Proteomes" id="UP000023152">
    <property type="component" value="Unassembled WGS sequence"/>
</dbReference>
<dbReference type="EMBL" id="ASPP01021313">
    <property type="protein sequence ID" value="ETO12531.1"/>
    <property type="molecule type" value="Genomic_DNA"/>
</dbReference>
<accession>X6MFS9</accession>
<evidence type="ECO:0000256" key="1">
    <source>
        <dbReference type="SAM" id="Phobius"/>
    </source>
</evidence>
<keyword evidence="1" id="KW-0812">Transmembrane</keyword>
<reference evidence="2 3" key="1">
    <citation type="journal article" date="2013" name="Curr. Biol.">
        <title>The Genome of the Foraminiferan Reticulomyxa filosa.</title>
        <authorList>
            <person name="Glockner G."/>
            <person name="Hulsmann N."/>
            <person name="Schleicher M."/>
            <person name="Noegel A.A."/>
            <person name="Eichinger L."/>
            <person name="Gallinger C."/>
            <person name="Pawlowski J."/>
            <person name="Sierra R."/>
            <person name="Euteneuer U."/>
            <person name="Pillet L."/>
            <person name="Moustafa A."/>
            <person name="Platzer M."/>
            <person name="Groth M."/>
            <person name="Szafranski K."/>
            <person name="Schliwa M."/>
        </authorList>
    </citation>
    <scope>NUCLEOTIDE SEQUENCE [LARGE SCALE GENOMIC DNA]</scope>
</reference>
<keyword evidence="3" id="KW-1185">Reference proteome</keyword>
<keyword evidence="1" id="KW-1133">Transmembrane helix</keyword>
<comment type="caution">
    <text evidence="2">The sequence shown here is derived from an EMBL/GenBank/DDBJ whole genome shotgun (WGS) entry which is preliminary data.</text>
</comment>
<dbReference type="AlphaFoldDB" id="X6MFS9"/>
<keyword evidence="1" id="KW-0472">Membrane</keyword>